<dbReference type="GO" id="GO:0051082">
    <property type="term" value="F:unfolded protein binding"/>
    <property type="evidence" value="ECO:0007669"/>
    <property type="project" value="InterPro"/>
</dbReference>
<dbReference type="CDD" id="cd10747">
    <property type="entry name" value="DnaJ_C"/>
    <property type="match status" value="1"/>
</dbReference>
<dbReference type="PROSITE" id="PS50076">
    <property type="entry name" value="DNAJ_2"/>
    <property type="match status" value="1"/>
</dbReference>
<feature type="domain" description="J" evidence="4">
    <location>
        <begin position="5"/>
        <end position="69"/>
    </location>
</feature>
<dbReference type="SUPFAM" id="SSF46565">
    <property type="entry name" value="Chaperone J-domain"/>
    <property type="match status" value="1"/>
</dbReference>
<dbReference type="Gene3D" id="1.10.287.110">
    <property type="entry name" value="DnaJ domain"/>
    <property type="match status" value="1"/>
</dbReference>
<dbReference type="FunFam" id="2.60.260.20:FF:000013">
    <property type="entry name" value="DnaJ subfamily B member 11"/>
    <property type="match status" value="1"/>
</dbReference>
<dbReference type="OrthoDB" id="9779889at2"/>
<keyword evidence="1" id="KW-0963">Cytoplasm</keyword>
<evidence type="ECO:0000256" key="2">
    <source>
        <dbReference type="ARBA" id="ARBA00023125"/>
    </source>
</evidence>
<reference evidence="5 6" key="1">
    <citation type="submission" date="2015-11" db="EMBL/GenBank/DDBJ databases">
        <title>Genomic analysis of 38 Legionella species identifies large and diverse effector repertoires.</title>
        <authorList>
            <person name="Burstein D."/>
            <person name="Amaro F."/>
            <person name="Zusman T."/>
            <person name="Lifshitz Z."/>
            <person name="Cohen O."/>
            <person name="Gilbert J.A."/>
            <person name="Pupko T."/>
            <person name="Shuman H.A."/>
            <person name="Segal G."/>
        </authorList>
    </citation>
    <scope>NUCLEOTIDE SEQUENCE [LARGE SCALE GENOMIC DNA]</scope>
    <source>
        <strain evidence="5 6">Mt.St.Helens-9</strain>
    </source>
</reference>
<dbReference type="SMART" id="SM00271">
    <property type="entry name" value="DnaJ"/>
    <property type="match status" value="1"/>
</dbReference>
<dbReference type="PATRIC" id="fig|452.5.peg.922"/>
<dbReference type="RefSeq" id="WP_058482783.1">
    <property type="nucleotide sequence ID" value="NZ_CAAAII010000002.1"/>
</dbReference>
<dbReference type="Proteomes" id="UP000054877">
    <property type="component" value="Unassembled WGS sequence"/>
</dbReference>
<keyword evidence="3" id="KW-0143">Chaperone</keyword>
<dbReference type="Pfam" id="PF00226">
    <property type="entry name" value="DnaJ"/>
    <property type="match status" value="1"/>
</dbReference>
<evidence type="ECO:0000313" key="6">
    <source>
        <dbReference type="Proteomes" id="UP000054877"/>
    </source>
</evidence>
<dbReference type="InterPro" id="IPR036869">
    <property type="entry name" value="J_dom_sf"/>
</dbReference>
<dbReference type="GO" id="GO:0005737">
    <property type="term" value="C:cytoplasm"/>
    <property type="evidence" value="ECO:0007669"/>
    <property type="project" value="TreeGrafter"/>
</dbReference>
<proteinExistence type="predicted"/>
<dbReference type="InterPro" id="IPR002939">
    <property type="entry name" value="DnaJ_C"/>
</dbReference>
<dbReference type="Gene3D" id="2.60.260.20">
    <property type="entry name" value="Urease metallochaperone UreE, N-terminal domain"/>
    <property type="match status" value="2"/>
</dbReference>
<dbReference type="SUPFAM" id="SSF49493">
    <property type="entry name" value="HSP40/DnaJ peptide-binding domain"/>
    <property type="match status" value="2"/>
</dbReference>
<dbReference type="Pfam" id="PF01556">
    <property type="entry name" value="DnaJ_C"/>
    <property type="match status" value="1"/>
</dbReference>
<comment type="caution">
    <text evidence="5">The sequence shown here is derived from an EMBL/GenBank/DDBJ whole genome shotgun (WGS) entry which is preliminary data.</text>
</comment>
<dbReference type="FunFam" id="2.60.260.20:FF:000008">
    <property type="entry name" value="Curved DNA-binding protein"/>
    <property type="match status" value="1"/>
</dbReference>
<evidence type="ECO:0000256" key="1">
    <source>
        <dbReference type="ARBA" id="ARBA00022490"/>
    </source>
</evidence>
<dbReference type="AlphaFoldDB" id="A0A0W0Z750"/>
<dbReference type="GO" id="GO:0003677">
    <property type="term" value="F:DNA binding"/>
    <property type="evidence" value="ECO:0007669"/>
    <property type="project" value="UniProtKB-KW"/>
</dbReference>
<dbReference type="PROSITE" id="PS00636">
    <property type="entry name" value="DNAJ_1"/>
    <property type="match status" value="1"/>
</dbReference>
<gene>
    <name evidence="5" type="primary">cbpA</name>
    <name evidence="5" type="ORF">Lspi_0842</name>
</gene>
<keyword evidence="2" id="KW-0238">DNA-binding</keyword>
<dbReference type="STRING" id="452.Lspi_0842"/>
<evidence type="ECO:0000256" key="3">
    <source>
        <dbReference type="ARBA" id="ARBA00023186"/>
    </source>
</evidence>
<dbReference type="PRINTS" id="PR00625">
    <property type="entry name" value="JDOMAIN"/>
</dbReference>
<keyword evidence="6" id="KW-1185">Reference proteome</keyword>
<evidence type="ECO:0000313" key="5">
    <source>
        <dbReference type="EMBL" id="KTD64675.1"/>
    </source>
</evidence>
<protein>
    <submittedName>
        <fullName evidence="5">Curved DNA binding protein DnaJ</fullName>
    </submittedName>
</protein>
<dbReference type="InterPro" id="IPR001623">
    <property type="entry name" value="DnaJ_domain"/>
</dbReference>
<sequence length="309" mass="35481">MEYKDYYKIMGLDRNASQDDIKRAYRKLARKYHPDVSKEAGAEEHFKELGEAYEVLKDPEKRAKYDQYGQYWKQQEQGFSPGGEEHFYEHFDEGDVSGFQDFINSIFRQRQQQERASFYDVGQDIHAKLAISLDDSFHGAEKNLQLQLPAMDSHGRLEYLQRVVRVKIPAGITDKQQIRLKGQGGQRSGQKPGDLYIEINVMPHPWFRADKKDIYLQLPIAPWEAALGSTIHVPTLGGPVKLKIPKLSQSGKQMRLKGRGLPGHPPGDQYVILEIVIPHKDNEQLNGLYEQMATVAHFNPREKLGVKHD</sequence>
<dbReference type="CDD" id="cd06257">
    <property type="entry name" value="DnaJ"/>
    <property type="match status" value="1"/>
</dbReference>
<dbReference type="InterPro" id="IPR018253">
    <property type="entry name" value="DnaJ_domain_CS"/>
</dbReference>
<dbReference type="PANTHER" id="PTHR43096:SF52">
    <property type="entry name" value="DNAJ HOMOLOG 1, MITOCHONDRIAL-RELATED"/>
    <property type="match status" value="1"/>
</dbReference>
<name>A0A0W0Z750_LEGSP</name>
<evidence type="ECO:0000259" key="4">
    <source>
        <dbReference type="PROSITE" id="PS50076"/>
    </source>
</evidence>
<accession>A0A0W0Z750</accession>
<dbReference type="InterPro" id="IPR008971">
    <property type="entry name" value="HSP40/DnaJ_pept-bd"/>
</dbReference>
<dbReference type="GO" id="GO:0042026">
    <property type="term" value="P:protein refolding"/>
    <property type="evidence" value="ECO:0007669"/>
    <property type="project" value="TreeGrafter"/>
</dbReference>
<organism evidence="5 6">
    <name type="scientific">Legionella spiritensis</name>
    <dbReference type="NCBI Taxonomy" id="452"/>
    <lineage>
        <taxon>Bacteria</taxon>
        <taxon>Pseudomonadati</taxon>
        <taxon>Pseudomonadota</taxon>
        <taxon>Gammaproteobacteria</taxon>
        <taxon>Legionellales</taxon>
        <taxon>Legionellaceae</taxon>
        <taxon>Legionella</taxon>
    </lineage>
</organism>
<dbReference type="PANTHER" id="PTHR43096">
    <property type="entry name" value="DNAJ HOMOLOG 1, MITOCHONDRIAL-RELATED"/>
    <property type="match status" value="1"/>
</dbReference>
<dbReference type="EMBL" id="LNYX01000012">
    <property type="protein sequence ID" value="KTD64675.1"/>
    <property type="molecule type" value="Genomic_DNA"/>
</dbReference>